<protein>
    <recommendedName>
        <fullName evidence="4">Tetratricopeptide repeat protein</fullName>
    </recommendedName>
</protein>
<dbReference type="AlphaFoldDB" id="A0A1Y5FI97"/>
<organism evidence="2 3">
    <name type="scientific">Halobacteriovorax marinus</name>
    <dbReference type="NCBI Taxonomy" id="97084"/>
    <lineage>
        <taxon>Bacteria</taxon>
        <taxon>Pseudomonadati</taxon>
        <taxon>Bdellovibrionota</taxon>
        <taxon>Bacteriovoracia</taxon>
        <taxon>Bacteriovoracales</taxon>
        <taxon>Halobacteriovoraceae</taxon>
        <taxon>Halobacteriovorax</taxon>
    </lineage>
</organism>
<evidence type="ECO:0000256" key="1">
    <source>
        <dbReference type="SAM" id="SignalP"/>
    </source>
</evidence>
<feature type="chain" id="PRO_5013164666" description="Tetratricopeptide repeat protein" evidence="1">
    <location>
        <begin position="20"/>
        <end position="267"/>
    </location>
</feature>
<name>A0A1Y5FI97_9BACT</name>
<keyword evidence="1" id="KW-0732">Signal</keyword>
<gene>
    <name evidence="2" type="ORF">A9Q84_02475</name>
</gene>
<reference evidence="3" key="1">
    <citation type="journal article" date="2017" name="Proc. Natl. Acad. Sci. U.S.A.">
        <title>Simulation of Deepwater Horizon oil plume reveals substrate specialization within a complex community of hydrocarbon-degraders.</title>
        <authorList>
            <person name="Hu P."/>
            <person name="Dubinsky E.A."/>
            <person name="Probst A.J."/>
            <person name="Wang J."/>
            <person name="Sieber C.M.K."/>
            <person name="Tom L.M."/>
            <person name="Gardinali P."/>
            <person name="Banfield J.F."/>
            <person name="Atlas R.M."/>
            <person name="Andersen G.L."/>
        </authorList>
    </citation>
    <scope>NUCLEOTIDE SEQUENCE [LARGE SCALE GENOMIC DNA]</scope>
</reference>
<evidence type="ECO:0008006" key="4">
    <source>
        <dbReference type="Google" id="ProtNLM"/>
    </source>
</evidence>
<sequence length="267" mass="31098">MKVFLVSLLCLIFTGNSFAADERIKSAEQIERFFLDEMKVSKPTDTSKFYFYNLAAREFYSYKFYDKSLEYYELAIAMKVSEDKTEAFINLMAIEHAKKREITKKTYERVMKYLKGSGKIKEAGISRYMNFISESFFSDKPAKDFRGFFGQYSKDKSIKSYIKNKEYKKALSLINDKSVYDSDIVNRVQFDLLRSLVLGKAKFKLSCKSTLDKFPNSFAWSMKVCRTLVNYQKGRTPSSKDVSKIKSSLKKQSESRLYFAVAVEDLK</sequence>
<proteinExistence type="predicted"/>
<evidence type="ECO:0000313" key="3">
    <source>
        <dbReference type="Proteomes" id="UP000196531"/>
    </source>
</evidence>
<comment type="caution">
    <text evidence="2">The sequence shown here is derived from an EMBL/GenBank/DDBJ whole genome shotgun (WGS) entry which is preliminary data.</text>
</comment>
<accession>A0A1Y5FI97</accession>
<dbReference type="EMBL" id="MAAO01000002">
    <property type="protein sequence ID" value="OUR99915.1"/>
    <property type="molecule type" value="Genomic_DNA"/>
</dbReference>
<feature type="signal peptide" evidence="1">
    <location>
        <begin position="1"/>
        <end position="19"/>
    </location>
</feature>
<evidence type="ECO:0000313" key="2">
    <source>
        <dbReference type="EMBL" id="OUR99915.1"/>
    </source>
</evidence>
<dbReference type="Proteomes" id="UP000196531">
    <property type="component" value="Unassembled WGS sequence"/>
</dbReference>